<dbReference type="Proteomes" id="UP000002186">
    <property type="component" value="Chromosome"/>
</dbReference>
<evidence type="ECO:0000256" key="2">
    <source>
        <dbReference type="ARBA" id="ARBA00023136"/>
    </source>
</evidence>
<dbReference type="GO" id="GO:1990351">
    <property type="term" value="C:transporter complex"/>
    <property type="evidence" value="ECO:0007669"/>
    <property type="project" value="TreeGrafter"/>
</dbReference>
<dbReference type="InterPro" id="IPR007485">
    <property type="entry name" value="LPS_assembly_LptE"/>
</dbReference>
<evidence type="ECO:0000256" key="6">
    <source>
        <dbReference type="HAMAP-Rule" id="MF_01186"/>
    </source>
</evidence>
<dbReference type="GO" id="GO:0001530">
    <property type="term" value="F:lipopolysaccharide binding"/>
    <property type="evidence" value="ECO:0007669"/>
    <property type="project" value="TreeGrafter"/>
</dbReference>
<gene>
    <name evidence="6" type="primary">lptE</name>
    <name evidence="7" type="ordered locus">Tmz1t_1201</name>
</gene>
<evidence type="ECO:0000313" key="8">
    <source>
        <dbReference type="Proteomes" id="UP000002186"/>
    </source>
</evidence>
<name>C4ZKB2_THASP</name>
<dbReference type="KEGG" id="tmz:Tmz1t_1201"/>
<dbReference type="Pfam" id="PF04390">
    <property type="entry name" value="LptE"/>
    <property type="match status" value="1"/>
</dbReference>
<reference evidence="7 8" key="2">
    <citation type="journal article" date="2012" name="Stand. Genomic Sci.">
        <title>Complete genome sequence of Thauera aminoaromatica strain MZ1T.</title>
        <authorList>
            <person name="Jiang K."/>
            <person name="Sanseverino J."/>
            <person name="Chauhan A."/>
            <person name="Lucas S."/>
            <person name="Copeland A."/>
            <person name="Lapidus A."/>
            <person name="Del Rio T.G."/>
            <person name="Dalin E."/>
            <person name="Tice H."/>
            <person name="Bruce D."/>
            <person name="Goodwin L."/>
            <person name="Pitluck S."/>
            <person name="Sims D."/>
            <person name="Brettin T."/>
            <person name="Detter J.C."/>
            <person name="Han C."/>
            <person name="Chang Y.J."/>
            <person name="Larimer F."/>
            <person name="Land M."/>
            <person name="Hauser L."/>
            <person name="Kyrpides N.C."/>
            <person name="Mikhailova N."/>
            <person name="Moser S."/>
            <person name="Jegier P."/>
            <person name="Close D."/>
            <person name="Debruyn J.M."/>
            <person name="Wang Y."/>
            <person name="Layton A.C."/>
            <person name="Allen M.S."/>
            <person name="Sayler G.S."/>
        </authorList>
    </citation>
    <scope>NUCLEOTIDE SEQUENCE [LARGE SCALE GENOMIC DNA]</scope>
    <source>
        <strain evidence="7 8">MZ1T</strain>
    </source>
</reference>
<dbReference type="GO" id="GO:0015920">
    <property type="term" value="P:lipopolysaccharide transport"/>
    <property type="evidence" value="ECO:0007669"/>
    <property type="project" value="TreeGrafter"/>
</dbReference>
<dbReference type="GO" id="GO:0043165">
    <property type="term" value="P:Gram-negative-bacterium-type cell outer membrane assembly"/>
    <property type="evidence" value="ECO:0007669"/>
    <property type="project" value="UniProtKB-UniRule"/>
</dbReference>
<proteinExistence type="inferred from homology"/>
<evidence type="ECO:0000313" key="7">
    <source>
        <dbReference type="EMBL" id="ACK53960.1"/>
    </source>
</evidence>
<protein>
    <recommendedName>
        <fullName evidence="6">LPS-assembly lipoprotein LptE</fullName>
    </recommendedName>
</protein>
<evidence type="ECO:0000256" key="5">
    <source>
        <dbReference type="ARBA" id="ARBA00023288"/>
    </source>
</evidence>
<evidence type="ECO:0000256" key="4">
    <source>
        <dbReference type="ARBA" id="ARBA00023237"/>
    </source>
</evidence>
<dbReference type="HAMAP" id="MF_01186">
    <property type="entry name" value="LPS_assembly_LptE"/>
    <property type="match status" value="1"/>
</dbReference>
<keyword evidence="5 7" id="KW-0449">Lipoprotein</keyword>
<dbReference type="Gene3D" id="3.30.160.150">
    <property type="entry name" value="Lipoprotein like domain"/>
    <property type="match status" value="1"/>
</dbReference>
<dbReference type="GO" id="GO:0009279">
    <property type="term" value="C:cell outer membrane"/>
    <property type="evidence" value="ECO:0007669"/>
    <property type="project" value="UniProtKB-UniRule"/>
</dbReference>
<dbReference type="AlphaFoldDB" id="C4ZKB2"/>
<keyword evidence="8" id="KW-1185">Reference proteome</keyword>
<keyword evidence="1" id="KW-0732">Signal</keyword>
<comment type="function">
    <text evidence="6">Together with LptD, is involved in the assembly of lipopolysaccharide (LPS) at the surface of the outer membrane. Required for the proper assembly of LptD. Binds LPS and may serve as the LPS recognition site at the outer membrane.</text>
</comment>
<evidence type="ECO:0000256" key="3">
    <source>
        <dbReference type="ARBA" id="ARBA00023139"/>
    </source>
</evidence>
<dbReference type="STRING" id="85643.Tmz1t_1201"/>
<dbReference type="HOGENOM" id="CLU_103309_0_2_4"/>
<comment type="similarity">
    <text evidence="6">Belongs to the LptE lipoprotein family.</text>
</comment>
<sequence>MTAPGPVMATARRRLLGGALGAAALLLSGCGFRLRGPQALDFATVHISVPEQSEFGAQLRRLVATTGTTRVEEDAAKAEALLQILSNDRGREILSLTGAGKVREYQLVQSLRFQLLDRAGKALIPPTSLTARREYTFDDSQVLGKEQEEALLYRDMQNDLVQQLMRRLAAARRSG</sequence>
<keyword evidence="4 6" id="KW-0998">Cell outer membrane</keyword>
<comment type="subunit">
    <text evidence="6">Component of the lipopolysaccharide transport and assembly complex. Interacts with LptD.</text>
</comment>
<organism evidence="7 8">
    <name type="scientific">Thauera aminoaromatica</name>
    <dbReference type="NCBI Taxonomy" id="164330"/>
    <lineage>
        <taxon>Bacteria</taxon>
        <taxon>Pseudomonadati</taxon>
        <taxon>Pseudomonadota</taxon>
        <taxon>Betaproteobacteria</taxon>
        <taxon>Rhodocyclales</taxon>
        <taxon>Zoogloeaceae</taxon>
        <taxon>Thauera</taxon>
    </lineage>
</organism>
<keyword evidence="3" id="KW-0564">Palmitate</keyword>
<dbReference type="eggNOG" id="COG2980">
    <property type="taxonomic scope" value="Bacteria"/>
</dbReference>
<evidence type="ECO:0000256" key="1">
    <source>
        <dbReference type="ARBA" id="ARBA00022729"/>
    </source>
</evidence>
<dbReference type="RefSeq" id="WP_012584912.1">
    <property type="nucleotide sequence ID" value="NC_011662.2"/>
</dbReference>
<dbReference type="OrthoDB" id="5298094at2"/>
<keyword evidence="2 6" id="KW-0472">Membrane</keyword>
<accession>C4ZKB2</accession>
<dbReference type="EMBL" id="CP001281">
    <property type="protein sequence ID" value="ACK53960.1"/>
    <property type="molecule type" value="Genomic_DNA"/>
</dbReference>
<dbReference type="PANTHER" id="PTHR38098:SF1">
    <property type="entry name" value="LPS-ASSEMBLY LIPOPROTEIN LPTE"/>
    <property type="match status" value="1"/>
</dbReference>
<dbReference type="PANTHER" id="PTHR38098">
    <property type="entry name" value="LPS-ASSEMBLY LIPOPROTEIN LPTE"/>
    <property type="match status" value="1"/>
</dbReference>
<reference evidence="8" key="1">
    <citation type="submission" date="2009-05" db="EMBL/GenBank/DDBJ databases">
        <title>Complete sequence of chromosome of Thauera sp. MZ1T.</title>
        <authorList>
            <consortium name="US DOE Joint Genome Institute"/>
            <person name="Lucas S."/>
            <person name="Copeland A."/>
            <person name="Lapidus A."/>
            <person name="Glavina del Rio T."/>
            <person name="Dalin E."/>
            <person name="Tice H."/>
            <person name="Bruce D."/>
            <person name="Goodwin L."/>
            <person name="Pitluck S."/>
            <person name="Sims D."/>
            <person name="Brettin T."/>
            <person name="Detter J.C."/>
            <person name="Han C."/>
            <person name="Larimer F."/>
            <person name="Land M."/>
            <person name="Hauser L."/>
            <person name="Kyrpides N."/>
            <person name="Mikhailova N."/>
            <person name="Sayler G.S."/>
        </authorList>
    </citation>
    <scope>NUCLEOTIDE SEQUENCE [LARGE SCALE GENOMIC DNA]</scope>
    <source>
        <strain evidence="8">MZ1T</strain>
    </source>
</reference>